<evidence type="ECO:0000256" key="1">
    <source>
        <dbReference type="ARBA" id="ARBA00022737"/>
    </source>
</evidence>
<keyword evidence="1" id="KW-0677">Repeat</keyword>
<feature type="domain" description="Nephrocystin 3-like N-terminal" evidence="3">
    <location>
        <begin position="198"/>
        <end position="359"/>
    </location>
</feature>
<gene>
    <name evidence="4" type="ORF">GMDG_06766</name>
</gene>
<dbReference type="InterPro" id="IPR054471">
    <property type="entry name" value="GPIID_WHD"/>
</dbReference>
<feature type="domain" description="GPI inositol-deacylase winged helix" evidence="2">
    <location>
        <begin position="480"/>
        <end position="549"/>
    </location>
</feature>
<dbReference type="InterPro" id="IPR036770">
    <property type="entry name" value="Ankyrin_rpt-contain_sf"/>
</dbReference>
<reference evidence="5" key="1">
    <citation type="submission" date="2010-09" db="EMBL/GenBank/DDBJ databases">
        <title>The genome sequence of Geomyces destructans 20631-21.</title>
        <authorList>
            <consortium name="The Broad Institute Genome Sequencing Platform"/>
            <person name="Cuomo C.A."/>
            <person name="Blehert D.S."/>
            <person name="Lorch J.M."/>
            <person name="Young S.K."/>
            <person name="Zeng Q."/>
            <person name="Gargeya S."/>
            <person name="Fitzgerald M."/>
            <person name="Haas B."/>
            <person name="Abouelleil A."/>
            <person name="Alvarado L."/>
            <person name="Arachchi H.M."/>
            <person name="Berlin A."/>
            <person name="Brown A."/>
            <person name="Chapman S.B."/>
            <person name="Chen Z."/>
            <person name="Dunbar C."/>
            <person name="Freedman E."/>
            <person name="Gearin G."/>
            <person name="Gellesch M."/>
            <person name="Goldberg J."/>
            <person name="Griggs A."/>
            <person name="Gujja S."/>
            <person name="Heiman D."/>
            <person name="Howarth C."/>
            <person name="Larson L."/>
            <person name="Lui A."/>
            <person name="MacDonald P.J.P."/>
            <person name="Montmayeur A."/>
            <person name="Murphy C."/>
            <person name="Neiman D."/>
            <person name="Pearson M."/>
            <person name="Priest M."/>
            <person name="Roberts A."/>
            <person name="Saif S."/>
            <person name="Shea T."/>
            <person name="Shenoy N."/>
            <person name="Sisk P."/>
            <person name="Stolte C."/>
            <person name="Sykes S."/>
            <person name="Wortman J."/>
            <person name="Nusbaum C."/>
            <person name="Birren B."/>
        </authorList>
    </citation>
    <scope>NUCLEOTIDE SEQUENCE [LARGE SCALE GENOMIC DNA]</scope>
    <source>
        <strain evidence="5">ATCC MYA-4855 / 20631-21</strain>
    </source>
</reference>
<dbReference type="Pfam" id="PF24883">
    <property type="entry name" value="NPHP3_N"/>
    <property type="match status" value="1"/>
</dbReference>
<dbReference type="Proteomes" id="UP000011064">
    <property type="component" value="Unassembled WGS sequence"/>
</dbReference>
<dbReference type="SUPFAM" id="SSF52540">
    <property type="entry name" value="P-loop containing nucleoside triphosphate hydrolases"/>
    <property type="match status" value="1"/>
</dbReference>
<evidence type="ECO:0000259" key="2">
    <source>
        <dbReference type="Pfam" id="PF22939"/>
    </source>
</evidence>
<keyword evidence="5" id="KW-1185">Reference proteome</keyword>
<dbReference type="InterPro" id="IPR027417">
    <property type="entry name" value="P-loop_NTPase"/>
</dbReference>
<dbReference type="InParanoid" id="L8FVE6"/>
<dbReference type="Gene3D" id="3.40.50.300">
    <property type="entry name" value="P-loop containing nucleotide triphosphate hydrolases"/>
    <property type="match status" value="1"/>
</dbReference>
<dbReference type="SMART" id="SM00248">
    <property type="entry name" value="ANK"/>
    <property type="match status" value="3"/>
</dbReference>
<dbReference type="PANTHER" id="PTHR10039">
    <property type="entry name" value="AMELOGENIN"/>
    <property type="match status" value="1"/>
</dbReference>
<proteinExistence type="predicted"/>
<dbReference type="VEuPathDB" id="FungiDB:GMDG_06766"/>
<evidence type="ECO:0000313" key="4">
    <source>
        <dbReference type="EMBL" id="ELR04453.1"/>
    </source>
</evidence>
<dbReference type="STRING" id="658429.L8FVE6"/>
<dbReference type="InterPro" id="IPR056884">
    <property type="entry name" value="NPHP3-like_N"/>
</dbReference>
<evidence type="ECO:0000313" key="5">
    <source>
        <dbReference type="Proteomes" id="UP000011064"/>
    </source>
</evidence>
<protein>
    <submittedName>
        <fullName evidence="4">Uncharacterized protein</fullName>
    </submittedName>
</protein>
<dbReference type="OrthoDB" id="21416at2759"/>
<dbReference type="PANTHER" id="PTHR10039:SF15">
    <property type="entry name" value="NACHT DOMAIN-CONTAINING PROTEIN"/>
    <property type="match status" value="1"/>
</dbReference>
<accession>L8FVE6</accession>
<dbReference type="SUPFAM" id="SSF48403">
    <property type="entry name" value="Ankyrin repeat"/>
    <property type="match status" value="1"/>
</dbReference>
<name>L8FVE6_PSED2</name>
<dbReference type="HOGENOM" id="CLU_001430_0_0_1"/>
<dbReference type="Pfam" id="PF22939">
    <property type="entry name" value="WHD_GPIID"/>
    <property type="match status" value="1"/>
</dbReference>
<dbReference type="EMBL" id="GL573348">
    <property type="protein sequence ID" value="ELR04453.1"/>
    <property type="molecule type" value="Genomic_DNA"/>
</dbReference>
<organism evidence="4 5">
    <name type="scientific">Pseudogymnoascus destructans (strain ATCC MYA-4855 / 20631-21)</name>
    <name type="common">Bat white-nose syndrome fungus</name>
    <name type="synonym">Geomyces destructans</name>
    <dbReference type="NCBI Taxonomy" id="658429"/>
    <lineage>
        <taxon>Eukaryota</taxon>
        <taxon>Fungi</taxon>
        <taxon>Dikarya</taxon>
        <taxon>Ascomycota</taxon>
        <taxon>Pezizomycotina</taxon>
        <taxon>Leotiomycetes</taxon>
        <taxon>Thelebolales</taxon>
        <taxon>Thelebolaceae</taxon>
        <taxon>Pseudogymnoascus</taxon>
    </lineage>
</organism>
<evidence type="ECO:0000259" key="3">
    <source>
        <dbReference type="Pfam" id="PF24883"/>
    </source>
</evidence>
<sequence>MIIMDAVGAIGSIVQILDATAKLIDYLKDVRAAEKQILSFQAEIEVIRYILCALNTSVDENPKIFHVTLTVIGAEDGILYEFNSFLVSFKGKLVAKPGRKLLWPFDKSRIKQDLEKIQRYKTILICALLNDSILLTKEIKDGVDIIKHGVEEITHSVDSISTALEQQKKHDVLEWLSPSRRIDFSQQQAALTAKRAKNTGRWLIESEPFRLWLDGKQDSIILKGGGGMGKTMLASTAIEYLTRLTAIRPERSAVAYVFGNWAHADKFNAQNLLASLLKQLLSVKGIKLPETLEELHSSKNYPTYSQLCRLLQLEAGRFSKTFIVIDALNELDEETQDKLLKILSELQTSFAIKLMVTSRDPYRILQYIASATQLDTRATKEDLNLWMDESLRALPPGCFVAKSPLETHQKIKGTLAQAADGMFLLAKLSMSAISKVSNRKKLNQALESIASGGYSLDDGYNDTMKRLKAQSSGMLTDSIILLSFVTHASRELTVSELEHALAIEVNESSFDTDNISDLREAIDSCSGLLEIDPEDQKVMLVHHTAKEYFDRTKETHFPDASAMITERCLAYLSDSNLTDSCQSYESYNLRVASFPFLEYAAQNWGFHASQGEVQRTLSANILAFLRKTSNVACSAQALLQSPDHWWYVHGSIEPQMSQDISGLHICAWFGLLLTATQLIEEEVDVNITDHNQRGPLWYAVYNRKKEAVTLLLKNGAETSTEGPLLPVFEECVRSSDPEIVEILGGFQNYSADCCGDMLKLAAQNPHCGADMAELVLNSYPSVPIEEIYEGFILSSASNHLCGKSILSMLINRGWKIPVDLNIIRVLSENMSSGADILKCLLSQGDIDPDPSIFEVAACGLASDVMEALLDYQPEFQFNVDILPLTARGNEEMFLTVLRRHPHFEVTQQMLDRLVQNTALGSAAMEALLEHAPPGTLKIDDGIVMSALKATYNGSHLIPWLLSHYENPQEKISEKILVAAVGGNDAIRILSIIKSFEPTFRVTSRMLLVAVSGLGTYTTSRSEVLQWLLQHDPTCRIDEVSMVEFLKPGNSISFDMLLSYQPQRLTCPLVFACARSVEALELLIRQGEDISDPDIIDAMTEAVLRTGRDEDWISKMLGHIQKQRLRITSASLKAAAANKNTSGAIKWVLDYDSTLEIPSELFEEVAWTPASAPKLELLEKRNRGVEMTERLFIASAKSKDVRTLRWALDRSDVVHITPRALEYAAGVYSYKTDNVTRMKLITTKNPSITITEETLRRTCQIASRDIKPLEWLLAEYPQLSLTEIPMAALLRGGQSSAVVKTIKEHLPKLNITQTLLTAAAKNEFTEKALELILTFDIGGLLSESILTTIAGSKHAASKFKVLLRLHSASVSVSDIVLRAASETPHGSGALQWLVWFSEPRKPNHTPVLPYDAMVWYLNRDPSPTITQKMLVAVAHQPWGGDVLALLLKRNPIFIISKELMEAVCYNWEFGEHQCRLLLSHHKHTRVSEDIRSAVLKWASGTTSSIYKLIREHNDDIDFR</sequence>
<dbReference type="InterPro" id="IPR002110">
    <property type="entry name" value="Ankyrin_rpt"/>
</dbReference>
<dbReference type="Gene3D" id="1.25.40.20">
    <property type="entry name" value="Ankyrin repeat-containing domain"/>
    <property type="match status" value="1"/>
</dbReference>